<protein>
    <recommendedName>
        <fullName evidence="6">heparosan-N-sulfate-glucuronate 5-epimerase</fullName>
        <ecNumber evidence="6">5.1.3.17</ecNumber>
    </recommendedName>
</protein>
<dbReference type="STRING" id="103827.A0A0N5D0U5"/>
<dbReference type="PANTHER" id="PTHR13174:SF3">
    <property type="entry name" value="D-GLUCURONYL C5-EPIMERASE"/>
    <property type="match status" value="1"/>
</dbReference>
<comment type="catalytic activity">
    <reaction evidence="1">
        <text>[heparosan-N-sulfate](n) = [heparan-N-sulfate](n)</text>
        <dbReference type="Rhea" id="RHEA:20197"/>
        <dbReference type="Rhea" id="RHEA-COMP:9556"/>
        <dbReference type="Rhea" id="RHEA-COMP:9557"/>
        <dbReference type="ChEBI" id="CHEBI:58041"/>
        <dbReference type="ChEBI" id="CHEBI:58287"/>
        <dbReference type="EC" id="5.1.3.17"/>
    </reaction>
</comment>
<evidence type="ECO:0000256" key="5">
    <source>
        <dbReference type="ARBA" id="ARBA00005584"/>
    </source>
</evidence>
<reference evidence="17" key="1">
    <citation type="submission" date="2017-02" db="UniProtKB">
        <authorList>
            <consortium name="WormBaseParasite"/>
        </authorList>
    </citation>
    <scope>IDENTIFICATION</scope>
</reference>
<dbReference type="Pfam" id="PF06662">
    <property type="entry name" value="C5-epim_C"/>
    <property type="match status" value="2"/>
</dbReference>
<dbReference type="InterPro" id="IPR059154">
    <property type="entry name" value="Glce_b_sandwich"/>
</dbReference>
<keyword evidence="16" id="KW-1185">Reference proteome</keyword>
<dbReference type="WBParaSite" id="TCLT_0000643801-mRNA-1">
    <property type="protein sequence ID" value="TCLT_0000643801-mRNA-1"/>
    <property type="gene ID" value="TCLT_0000643801"/>
</dbReference>
<dbReference type="GO" id="GO:0047464">
    <property type="term" value="F:heparosan-N-sulfate-glucuronate 5-epimerase activity"/>
    <property type="evidence" value="ECO:0007669"/>
    <property type="project" value="UniProtKB-EC"/>
</dbReference>
<comment type="similarity">
    <text evidence="5">Belongs to the D-glucuronyl C5-epimerase family.</text>
</comment>
<keyword evidence="10" id="KW-0472">Membrane</keyword>
<reference evidence="15 16" key="2">
    <citation type="submission" date="2018-11" db="EMBL/GenBank/DDBJ databases">
        <authorList>
            <consortium name="Pathogen Informatics"/>
        </authorList>
    </citation>
    <scope>NUCLEOTIDE SEQUENCE [LARGE SCALE GENOMIC DNA]</scope>
</reference>
<evidence type="ECO:0000256" key="9">
    <source>
        <dbReference type="ARBA" id="ARBA00022989"/>
    </source>
</evidence>
<dbReference type="EMBL" id="UYYF01004414">
    <property type="protein sequence ID" value="VDN03778.1"/>
    <property type="molecule type" value="Genomic_DNA"/>
</dbReference>
<keyword evidence="9" id="KW-1133">Transmembrane helix</keyword>
<evidence type="ECO:0000256" key="1">
    <source>
        <dbReference type="ARBA" id="ARBA00000434"/>
    </source>
</evidence>
<organism evidence="17">
    <name type="scientific">Thelazia callipaeda</name>
    <name type="common">Oriental eyeworm</name>
    <name type="synonym">Parasitic nematode</name>
    <dbReference type="NCBI Taxonomy" id="103827"/>
    <lineage>
        <taxon>Eukaryota</taxon>
        <taxon>Metazoa</taxon>
        <taxon>Ecdysozoa</taxon>
        <taxon>Nematoda</taxon>
        <taxon>Chromadorea</taxon>
        <taxon>Rhabditida</taxon>
        <taxon>Spirurina</taxon>
        <taxon>Spiruromorpha</taxon>
        <taxon>Thelazioidea</taxon>
        <taxon>Thelaziidae</taxon>
        <taxon>Thelazia</taxon>
    </lineage>
</organism>
<gene>
    <name evidence="15" type="ORF">TCLT_LOCUS6427</name>
</gene>
<evidence type="ECO:0000256" key="10">
    <source>
        <dbReference type="ARBA" id="ARBA00023136"/>
    </source>
</evidence>
<dbReference type="InterPro" id="IPR039721">
    <property type="entry name" value="C5-epimerase"/>
</dbReference>
<comment type="subcellular location">
    <subcellularLocation>
        <location evidence="12">Endomembrane system</location>
        <topology evidence="12">Single-pass membrane protein</topology>
    </subcellularLocation>
    <subcellularLocation>
        <location evidence="2">Membrane</location>
        <topology evidence="2">Single-pass type II membrane protein</topology>
    </subcellularLocation>
</comment>
<feature type="domain" description="D-glucuronyl C5-epimerase C-terminal" evidence="13">
    <location>
        <begin position="350"/>
        <end position="413"/>
    </location>
</feature>
<dbReference type="EC" id="5.1.3.17" evidence="6"/>
<feature type="domain" description="D-glucuronyl C5-epimerase C-terminal" evidence="13">
    <location>
        <begin position="438"/>
        <end position="564"/>
    </location>
</feature>
<evidence type="ECO:0000256" key="8">
    <source>
        <dbReference type="ARBA" id="ARBA00022968"/>
    </source>
</evidence>
<evidence type="ECO:0000313" key="16">
    <source>
        <dbReference type="Proteomes" id="UP000276776"/>
    </source>
</evidence>
<keyword evidence="8" id="KW-0735">Signal-anchor</keyword>
<dbReference type="AlphaFoldDB" id="A0A0N5D0U5"/>
<dbReference type="Proteomes" id="UP000276776">
    <property type="component" value="Unassembled WGS sequence"/>
</dbReference>
<dbReference type="InterPro" id="IPR010598">
    <property type="entry name" value="C5-epim_C"/>
</dbReference>
<dbReference type="GO" id="GO:0015012">
    <property type="term" value="P:heparan sulfate proteoglycan biosynthetic process"/>
    <property type="evidence" value="ECO:0007669"/>
    <property type="project" value="InterPro"/>
</dbReference>
<evidence type="ECO:0000256" key="11">
    <source>
        <dbReference type="ARBA" id="ARBA00023235"/>
    </source>
</evidence>
<comment type="pathway">
    <text evidence="4">Glycan metabolism; heparan sulfate biosynthesis.</text>
</comment>
<proteinExistence type="inferred from homology"/>
<dbReference type="OrthoDB" id="5914444at2759"/>
<evidence type="ECO:0000313" key="17">
    <source>
        <dbReference type="WBParaSite" id="TCLT_0000643801-mRNA-1"/>
    </source>
</evidence>
<evidence type="ECO:0000313" key="15">
    <source>
        <dbReference type="EMBL" id="VDN03778.1"/>
    </source>
</evidence>
<dbReference type="GO" id="GO:0005794">
    <property type="term" value="C:Golgi apparatus"/>
    <property type="evidence" value="ECO:0007669"/>
    <property type="project" value="TreeGrafter"/>
</dbReference>
<dbReference type="GO" id="GO:0030210">
    <property type="term" value="P:heparin proteoglycan biosynthetic process"/>
    <property type="evidence" value="ECO:0007669"/>
    <property type="project" value="UniProtKB-UniPathway"/>
</dbReference>
<evidence type="ECO:0000259" key="13">
    <source>
        <dbReference type="Pfam" id="PF06662"/>
    </source>
</evidence>
<evidence type="ECO:0000256" key="4">
    <source>
        <dbReference type="ARBA" id="ARBA00005093"/>
    </source>
</evidence>
<feature type="domain" description="D-glucuronyl C5-epimerase beta-sandwich" evidence="14">
    <location>
        <begin position="201"/>
        <end position="318"/>
    </location>
</feature>
<evidence type="ECO:0000256" key="6">
    <source>
        <dbReference type="ARBA" id="ARBA00012087"/>
    </source>
</evidence>
<dbReference type="Pfam" id="PF21174">
    <property type="entry name" value="Glce_b_sandwich"/>
    <property type="match status" value="1"/>
</dbReference>
<dbReference type="PANTHER" id="PTHR13174">
    <property type="entry name" value="D-GLUCURONYL C5-EPIMERASE"/>
    <property type="match status" value="1"/>
</dbReference>
<keyword evidence="7" id="KW-0812">Transmembrane</keyword>
<evidence type="ECO:0000256" key="12">
    <source>
        <dbReference type="ARBA" id="ARBA00037847"/>
    </source>
</evidence>
<name>A0A0N5D0U5_THECL</name>
<evidence type="ECO:0000256" key="7">
    <source>
        <dbReference type="ARBA" id="ARBA00022692"/>
    </source>
</evidence>
<comment type="pathway">
    <text evidence="3">Glycan metabolism; heparin biosynthesis.</text>
</comment>
<evidence type="ECO:0000259" key="14">
    <source>
        <dbReference type="Pfam" id="PF21174"/>
    </source>
</evidence>
<evidence type="ECO:0000256" key="2">
    <source>
        <dbReference type="ARBA" id="ARBA00004606"/>
    </source>
</evidence>
<sequence>MVEIEFFVNSAISHHFQDNAIENGKPSLEKVSCTVDNKKTYQCYLDKFADEVYFPFNSFLKKHLDVSGKFTKASKLDVKHFEWSTSHARIRFPNFTHYDFRGAFGHFASYSVETRDRVRCISAQFGVPLSTQWSSVPYFYPIQIAQYALQHYSRFQAAPVSTFYLKGTTSKEWNDNTLNNRGVQINFDLDTNSTRIELNAADRGISLALDRDPSLSVLSFFWMADADGSFTVKVKLVHTAETLFLNYVHSDDEQCVWQNVEKSKSDYSYSLGIQSNPDEWRWICRDLLADAGRALALTAKKKESVLLRTGDVSVDSVMFWKHSVIRDLKQRSSAHLEYFFIAADWFTDNQDKHGGWPVPVERSIADKRLILPAGWYSAMAQGHALSVLTRAFVLTNDTKYLQAAKNALLLFKTAKINDILYATSMGIKLSNIFAHRDEAAKGGVRNELFHHPWFEEYPTTPGTFVLNGFLYSLIGLYDFAQLSALRGDENDSAALFSIGLESLRTFLPLFDTGSGTLYDLRHLNLRGAPNLARWDYHSVHIYLLKWLYIITKDELFNVTADRWAAYATGHRAKHN</sequence>
<dbReference type="UniPathway" id="UPA00862"/>
<keyword evidence="11" id="KW-0413">Isomerase</keyword>
<dbReference type="OMA" id="RGVFMYF"/>
<evidence type="ECO:0000256" key="3">
    <source>
        <dbReference type="ARBA" id="ARBA00004841"/>
    </source>
</evidence>
<accession>A0A0N5D0U5</accession>